<feature type="domain" description="PhoU" evidence="7">
    <location>
        <begin position="345"/>
        <end position="421"/>
    </location>
</feature>
<dbReference type="InterPro" id="IPR026022">
    <property type="entry name" value="PhoU_dom"/>
</dbReference>
<keyword evidence="9" id="KW-1185">Reference proteome</keyword>
<evidence type="ECO:0000256" key="5">
    <source>
        <dbReference type="ARBA" id="ARBA00023136"/>
    </source>
</evidence>
<evidence type="ECO:0000313" key="9">
    <source>
        <dbReference type="Proteomes" id="UP000188879"/>
    </source>
</evidence>
<evidence type="ECO:0000259" key="7">
    <source>
        <dbReference type="Pfam" id="PF01895"/>
    </source>
</evidence>
<dbReference type="Pfam" id="PF01895">
    <property type="entry name" value="PhoU"/>
    <property type="match status" value="1"/>
</dbReference>
<name>A0A1V2H266_9PROT</name>
<comment type="subcellular location">
    <subcellularLocation>
        <location evidence="1">Cell membrane</location>
        <topology evidence="1">Multi-pass membrane protein</topology>
    </subcellularLocation>
</comment>
<evidence type="ECO:0000256" key="6">
    <source>
        <dbReference type="SAM" id="Phobius"/>
    </source>
</evidence>
<dbReference type="GO" id="GO:0005886">
    <property type="term" value="C:plasma membrane"/>
    <property type="evidence" value="ECO:0007669"/>
    <property type="project" value="UniProtKB-SubCell"/>
</dbReference>
<dbReference type="GO" id="GO:0044341">
    <property type="term" value="P:sodium-dependent phosphate transport"/>
    <property type="evidence" value="ECO:0007669"/>
    <property type="project" value="InterPro"/>
</dbReference>
<organism evidence="8 9">
    <name type="scientific">Teichococcus deserti</name>
    <dbReference type="NCBI Taxonomy" id="1817963"/>
    <lineage>
        <taxon>Bacteria</taxon>
        <taxon>Pseudomonadati</taxon>
        <taxon>Pseudomonadota</taxon>
        <taxon>Alphaproteobacteria</taxon>
        <taxon>Acetobacterales</taxon>
        <taxon>Roseomonadaceae</taxon>
        <taxon>Roseomonas</taxon>
    </lineage>
</organism>
<dbReference type="InterPro" id="IPR004633">
    <property type="entry name" value="NaPi_cotrn-rel/YqeW-like"/>
</dbReference>
<feature type="transmembrane region" description="Helical" evidence="6">
    <location>
        <begin position="251"/>
        <end position="272"/>
    </location>
</feature>
<dbReference type="NCBIfam" id="NF037997">
    <property type="entry name" value="Na_Pi_symport"/>
    <property type="match status" value="1"/>
</dbReference>
<dbReference type="Proteomes" id="UP000188879">
    <property type="component" value="Unassembled WGS sequence"/>
</dbReference>
<dbReference type="SUPFAM" id="SSF109755">
    <property type="entry name" value="PhoU-like"/>
    <property type="match status" value="1"/>
</dbReference>
<keyword evidence="5 6" id="KW-0472">Membrane</keyword>
<evidence type="ECO:0000256" key="4">
    <source>
        <dbReference type="ARBA" id="ARBA00022989"/>
    </source>
</evidence>
<dbReference type="EMBL" id="MLCO01000103">
    <property type="protein sequence ID" value="ONG53345.1"/>
    <property type="molecule type" value="Genomic_DNA"/>
</dbReference>
<dbReference type="OrthoDB" id="5778511at2"/>
<dbReference type="RefSeq" id="WP_076957665.1">
    <property type="nucleotide sequence ID" value="NZ_MLCO01000103.1"/>
</dbReference>
<dbReference type="InterPro" id="IPR003841">
    <property type="entry name" value="Na/Pi_transpt"/>
</dbReference>
<dbReference type="AlphaFoldDB" id="A0A1V2H266"/>
<feature type="transmembrane region" description="Helical" evidence="6">
    <location>
        <begin position="133"/>
        <end position="155"/>
    </location>
</feature>
<proteinExistence type="predicted"/>
<dbReference type="Gene3D" id="1.20.58.220">
    <property type="entry name" value="Phosphate transport system protein phou homolog 2, domain 2"/>
    <property type="match status" value="1"/>
</dbReference>
<keyword evidence="4 6" id="KW-1133">Transmembrane helix</keyword>
<feature type="transmembrane region" description="Helical" evidence="6">
    <location>
        <begin position="98"/>
        <end position="121"/>
    </location>
</feature>
<keyword evidence="2" id="KW-1003">Cell membrane</keyword>
<evidence type="ECO:0000313" key="8">
    <source>
        <dbReference type="EMBL" id="ONG53345.1"/>
    </source>
</evidence>
<evidence type="ECO:0000256" key="1">
    <source>
        <dbReference type="ARBA" id="ARBA00004651"/>
    </source>
</evidence>
<feature type="transmembrane region" description="Helical" evidence="6">
    <location>
        <begin position="278"/>
        <end position="298"/>
    </location>
</feature>
<comment type="caution">
    <text evidence="8">The sequence shown here is derived from an EMBL/GenBank/DDBJ whole genome shotgun (WGS) entry which is preliminary data.</text>
</comment>
<feature type="transmembrane region" description="Helical" evidence="6">
    <location>
        <begin position="175"/>
        <end position="199"/>
    </location>
</feature>
<dbReference type="InterPro" id="IPR038078">
    <property type="entry name" value="PhoU-like_sf"/>
</dbReference>
<gene>
    <name evidence="8" type="ORF">BKE38_12375</name>
</gene>
<reference evidence="8 9" key="1">
    <citation type="submission" date="2016-10" db="EMBL/GenBank/DDBJ databases">
        <title>Draft Genome sequence of Roseomonas sp. strain M3.</title>
        <authorList>
            <person name="Subhash Y."/>
            <person name="Lee S."/>
        </authorList>
    </citation>
    <scope>NUCLEOTIDE SEQUENCE [LARGE SCALE GENOMIC DNA]</scope>
    <source>
        <strain evidence="8 9">M3</strain>
    </source>
</reference>
<evidence type="ECO:0000256" key="3">
    <source>
        <dbReference type="ARBA" id="ARBA00022692"/>
    </source>
</evidence>
<evidence type="ECO:0000256" key="2">
    <source>
        <dbReference type="ARBA" id="ARBA00022475"/>
    </source>
</evidence>
<protein>
    <submittedName>
        <fullName evidence="8">Na/Pi cotransporter</fullName>
    </submittedName>
</protein>
<accession>A0A1V2H266</accession>
<keyword evidence="3 6" id="KW-0812">Transmembrane</keyword>
<sequence>MPVLLSLISLGGAVALLLWGTRMVQTGVQRAFGARLRGALARALGHRLQAFLAGLGVTALLQSSTATGLMVTAFAAEGLVGLMPALSVMLGANLGTTLIVQLLSFDVTALSPALILTGFLLFRRNAASLAHDLGRAVIGLGLMLLALHQLLLLFAPVESAPALRLLFRLVGEMPGLALLLAAVLAWALHSSVAAVLLVMSLAGHGVLPLPAALAMVVGANLGSALNPLLEGMGRADPAGRRLPLGNLLNRLLGLALAMPLLAPLAGLVAWASPDPGRGVALFHTGFNLALALLFLPLLGPYARLLQRLLPARDDPADPSRPRYLNGAAQELPAVALAAAGREALRLADLLEEMLRGARAVLARPEARIPPDLAAREAAIDRLNTAIKAYLAQLDTEAMDAEDHRRLQAVLLFATHLEQAADVVQRGLLPHAARPRKRGLPLPAPAQAEVLGWLDRVLGNLRVAGALLMTEDPRAARMLAEEKAVFRDMEAAATGAHFSRLRDASRVEGEASALQLDLLRDLKLVNSHVVAAAAYPLLERDGALLSSRVALVAGDES</sequence>
<dbReference type="Pfam" id="PF02690">
    <property type="entry name" value="Na_Pi_cotrans"/>
    <property type="match status" value="2"/>
</dbReference>
<dbReference type="PANTHER" id="PTHR10010">
    <property type="entry name" value="SOLUTE CARRIER FAMILY 34 SODIUM PHOSPHATE , MEMBER 2-RELATED"/>
    <property type="match status" value="1"/>
</dbReference>
<dbReference type="NCBIfam" id="TIGR00704">
    <property type="entry name" value="NaPi_cotrn_rel"/>
    <property type="match status" value="1"/>
</dbReference>
<dbReference type="PANTHER" id="PTHR10010:SF46">
    <property type="entry name" value="SODIUM-DEPENDENT PHOSPHATE TRANSPORT PROTEIN 2B"/>
    <property type="match status" value="1"/>
</dbReference>
<dbReference type="GO" id="GO:0005436">
    <property type="term" value="F:sodium:phosphate symporter activity"/>
    <property type="evidence" value="ECO:0007669"/>
    <property type="project" value="InterPro"/>
</dbReference>